<dbReference type="Pfam" id="PF04101">
    <property type="entry name" value="Glyco_tran_28_C"/>
    <property type="match status" value="1"/>
</dbReference>
<dbReference type="Gene3D" id="3.40.50.2000">
    <property type="entry name" value="Glycogen Phosphorylase B"/>
    <property type="match status" value="2"/>
</dbReference>
<feature type="binding site" evidence="10">
    <location>
        <position position="305"/>
    </location>
    <ligand>
        <name>UDP-N-acetyl-alpha-D-glucosamine</name>
        <dbReference type="ChEBI" id="CHEBI:57705"/>
    </ligand>
</feature>
<comment type="pathway">
    <text evidence="10">Cell wall biogenesis; peptidoglycan biosynthesis.</text>
</comment>
<dbReference type="InterPro" id="IPR004276">
    <property type="entry name" value="GlycoTrans_28_N"/>
</dbReference>
<dbReference type="Pfam" id="PF03033">
    <property type="entry name" value="Glyco_transf_28"/>
    <property type="match status" value="1"/>
</dbReference>
<evidence type="ECO:0000256" key="9">
    <source>
        <dbReference type="ARBA" id="ARBA00023316"/>
    </source>
</evidence>
<organism evidence="14 15">
    <name type="scientific">Candidatus Azambacteria bacterium RBG_16_47_10</name>
    <dbReference type="NCBI Taxonomy" id="1797292"/>
    <lineage>
        <taxon>Bacteria</taxon>
        <taxon>Candidatus Azamiibacteriota</taxon>
    </lineage>
</organism>
<comment type="caution">
    <text evidence="10">Lacks conserved residue(s) required for the propagation of feature annotation.</text>
</comment>
<dbReference type="InterPro" id="IPR006009">
    <property type="entry name" value="GlcNAc_MurG"/>
</dbReference>
<feature type="binding site" evidence="10">
    <location>
        <position position="202"/>
    </location>
    <ligand>
        <name>UDP-N-acetyl-alpha-D-glucosamine</name>
        <dbReference type="ChEBI" id="CHEBI:57705"/>
    </ligand>
</feature>
<comment type="subcellular location">
    <subcellularLocation>
        <location evidence="10">Cell membrane</location>
        <topology evidence="10">Peripheral membrane protein</topology>
        <orientation evidence="10">Cytoplasmic side</orientation>
    </subcellularLocation>
</comment>
<evidence type="ECO:0000313" key="15">
    <source>
        <dbReference type="Proteomes" id="UP000176639"/>
    </source>
</evidence>
<keyword evidence="3 10" id="KW-0328">Glycosyltransferase</keyword>
<dbReference type="PANTHER" id="PTHR21015">
    <property type="entry name" value="UDP-N-ACETYLGLUCOSAMINE--N-ACETYLMURAMYL-(PENTAPEPTIDE) PYROPHOSPHORYL-UNDECAPRENOL N-ACETYLGLUCOSAMINE TRANSFERASE 1"/>
    <property type="match status" value="1"/>
</dbReference>
<dbReference type="GO" id="GO:0005975">
    <property type="term" value="P:carbohydrate metabolic process"/>
    <property type="evidence" value="ECO:0007669"/>
    <property type="project" value="InterPro"/>
</dbReference>
<evidence type="ECO:0000256" key="7">
    <source>
        <dbReference type="ARBA" id="ARBA00023136"/>
    </source>
</evidence>
<comment type="catalytic activity">
    <reaction evidence="10">
        <text>di-trans,octa-cis-undecaprenyl diphospho-N-acetyl-alpha-D-muramoyl-L-alanyl-D-glutamyl-meso-2,6-diaminopimeloyl-D-alanyl-D-alanine + UDP-N-acetyl-alpha-D-glucosamine = di-trans,octa-cis-undecaprenyl diphospho-[N-acetyl-alpha-D-glucosaminyl-(1-&gt;4)]-N-acetyl-alpha-D-muramoyl-L-alanyl-D-glutamyl-meso-2,6-diaminopimeloyl-D-alanyl-D-alanine + UDP + H(+)</text>
        <dbReference type="Rhea" id="RHEA:31227"/>
        <dbReference type="ChEBI" id="CHEBI:15378"/>
        <dbReference type="ChEBI" id="CHEBI:57705"/>
        <dbReference type="ChEBI" id="CHEBI:58223"/>
        <dbReference type="ChEBI" id="CHEBI:61387"/>
        <dbReference type="ChEBI" id="CHEBI:61388"/>
        <dbReference type="EC" id="2.4.1.227"/>
    </reaction>
</comment>
<evidence type="ECO:0000256" key="4">
    <source>
        <dbReference type="ARBA" id="ARBA00022679"/>
    </source>
</evidence>
<keyword evidence="4 10" id="KW-0808">Transferase</keyword>
<dbReference type="EC" id="2.4.1.227" evidence="10"/>
<dbReference type="GO" id="GO:0009252">
    <property type="term" value="P:peptidoglycan biosynthetic process"/>
    <property type="evidence" value="ECO:0007669"/>
    <property type="project" value="UniProtKB-UniRule"/>
</dbReference>
<dbReference type="UniPathway" id="UPA00219"/>
<keyword evidence="5 10" id="KW-0133">Cell shape</keyword>
<keyword evidence="7 10" id="KW-0472">Membrane</keyword>
<feature type="domain" description="Glycosyl transferase family 28 C-terminal" evidence="13">
    <location>
        <begin position="195"/>
        <end position="363"/>
    </location>
</feature>
<dbReference type="GO" id="GO:0005886">
    <property type="term" value="C:plasma membrane"/>
    <property type="evidence" value="ECO:0007669"/>
    <property type="project" value="UniProtKB-SubCell"/>
</dbReference>
<dbReference type="SUPFAM" id="SSF53756">
    <property type="entry name" value="UDP-Glycosyltransferase/glycogen phosphorylase"/>
    <property type="match status" value="1"/>
</dbReference>
<evidence type="ECO:0000256" key="1">
    <source>
        <dbReference type="ARBA" id="ARBA00022475"/>
    </source>
</evidence>
<dbReference type="CDD" id="cd03785">
    <property type="entry name" value="GT28_MurG"/>
    <property type="match status" value="1"/>
</dbReference>
<keyword evidence="2 10" id="KW-0132">Cell division</keyword>
<dbReference type="GO" id="GO:0050511">
    <property type="term" value="F:undecaprenyldiphospho-muramoylpentapeptide beta-N-acetylglucosaminyltransferase activity"/>
    <property type="evidence" value="ECO:0007669"/>
    <property type="project" value="UniProtKB-UniRule"/>
</dbReference>
<evidence type="ECO:0000256" key="8">
    <source>
        <dbReference type="ARBA" id="ARBA00023306"/>
    </source>
</evidence>
<proteinExistence type="inferred from homology"/>
<evidence type="ECO:0000256" key="3">
    <source>
        <dbReference type="ARBA" id="ARBA00022676"/>
    </source>
</evidence>
<gene>
    <name evidence="10" type="primary">murG</name>
    <name evidence="14" type="ORF">A2Z10_03440</name>
</gene>
<dbReference type="GO" id="GO:0071555">
    <property type="term" value="P:cell wall organization"/>
    <property type="evidence" value="ECO:0007669"/>
    <property type="project" value="UniProtKB-KW"/>
</dbReference>
<keyword evidence="8 10" id="KW-0131">Cell cycle</keyword>
<dbReference type="AlphaFoldDB" id="A0A1F5AYP4"/>
<evidence type="ECO:0000259" key="12">
    <source>
        <dbReference type="Pfam" id="PF03033"/>
    </source>
</evidence>
<comment type="caution">
    <text evidence="14">The sequence shown here is derived from an EMBL/GenBank/DDBJ whole genome shotgun (WGS) entry which is preliminary data.</text>
</comment>
<feature type="binding site" evidence="10">
    <location>
        <position position="172"/>
    </location>
    <ligand>
        <name>UDP-N-acetyl-alpha-D-glucosamine</name>
        <dbReference type="ChEBI" id="CHEBI:57705"/>
    </ligand>
</feature>
<keyword evidence="11" id="KW-1133">Transmembrane helix</keyword>
<dbReference type="Proteomes" id="UP000176639">
    <property type="component" value="Unassembled WGS sequence"/>
</dbReference>
<feature type="transmembrane region" description="Helical" evidence="11">
    <location>
        <begin position="71"/>
        <end position="95"/>
    </location>
</feature>
<accession>A0A1F5AYP4</accession>
<dbReference type="GO" id="GO:0051991">
    <property type="term" value="F:UDP-N-acetyl-D-glucosamine:N-acetylmuramoyl-L-alanyl-D-glutamyl-meso-2,6-diaminopimelyl-D-alanyl-D-alanine-diphosphoundecaprenol 4-beta-N-acetylglucosaminlytransferase activity"/>
    <property type="evidence" value="ECO:0007669"/>
    <property type="project" value="RHEA"/>
</dbReference>
<name>A0A1F5AYP4_9BACT</name>
<keyword evidence="6 10" id="KW-0573">Peptidoglycan synthesis</keyword>
<evidence type="ECO:0000256" key="2">
    <source>
        <dbReference type="ARBA" id="ARBA00022618"/>
    </source>
</evidence>
<dbReference type="InterPro" id="IPR007235">
    <property type="entry name" value="Glyco_trans_28_C"/>
</dbReference>
<reference evidence="14 15" key="1">
    <citation type="journal article" date="2016" name="Nat. Commun.">
        <title>Thousands of microbial genomes shed light on interconnected biogeochemical processes in an aquifer system.</title>
        <authorList>
            <person name="Anantharaman K."/>
            <person name="Brown C.T."/>
            <person name="Hug L.A."/>
            <person name="Sharon I."/>
            <person name="Castelle C.J."/>
            <person name="Probst A.J."/>
            <person name="Thomas B.C."/>
            <person name="Singh A."/>
            <person name="Wilkins M.J."/>
            <person name="Karaoz U."/>
            <person name="Brodie E.L."/>
            <person name="Williams K.H."/>
            <person name="Hubbard S.S."/>
            <person name="Banfield J.F."/>
        </authorList>
    </citation>
    <scope>NUCLEOTIDE SEQUENCE [LARGE SCALE GENOMIC DNA]</scope>
</reference>
<feature type="binding site" evidence="10">
    <location>
        <begin position="10"/>
        <end position="12"/>
    </location>
    <ligand>
        <name>UDP-N-acetyl-alpha-D-glucosamine</name>
        <dbReference type="ChEBI" id="CHEBI:57705"/>
    </ligand>
</feature>
<evidence type="ECO:0000256" key="6">
    <source>
        <dbReference type="ARBA" id="ARBA00022984"/>
    </source>
</evidence>
<protein>
    <recommendedName>
        <fullName evidence="10">UDP-N-acetylglucosamine--N-acetylmuramyl-(pentapeptide) pyrophosphoryl-undecaprenol N-acetylglucosamine transferase</fullName>
        <ecNumber evidence="10">2.4.1.227</ecNumber>
    </recommendedName>
    <alternativeName>
        <fullName evidence="10">Undecaprenyl-PP-MurNAc-pentapeptide-UDPGlcNAc GlcNAc transferase</fullName>
    </alternativeName>
</protein>
<sequence length="375" mass="41220">MLIILTGGGTGGHIFPLIAVARKVKTLAKERGIEDIRFLYVGARFGRVSEEVLRREGVDQRYIMSSKLRRYISPLTIVDMIKFPFVIMQAIWILFWNMPDAVFSKGGYGSFPVVFASWLFFIPSRVIHESDTVPGISNRIGAKFAKRIGTAFQNAALRFPVEKTAVVGMPVREDLCNQDQKKARLFFEIVSNRKVVLIVGGSQGSKIINETIVQILPKLLAKYEVIHLCGPEQYGSVKGDAHAMIGDNPGGYYHLYPFLTEEMKFAFTLADIVISRAGATSIFELAACGKPSILIPLKSAAQDHQRINAYEYAKSGGTIVIEEDNLTPNLLLSNIIAIADDPVAIVRMASGAATFATPNAAELIAKEILELRGVV</sequence>
<dbReference type="EMBL" id="MEYI01000037">
    <property type="protein sequence ID" value="OGD23518.1"/>
    <property type="molecule type" value="Genomic_DNA"/>
</dbReference>
<dbReference type="GO" id="GO:0051301">
    <property type="term" value="P:cell division"/>
    <property type="evidence" value="ECO:0007669"/>
    <property type="project" value="UniProtKB-KW"/>
</dbReference>
<dbReference type="PANTHER" id="PTHR21015:SF22">
    <property type="entry name" value="GLYCOSYLTRANSFERASE"/>
    <property type="match status" value="1"/>
</dbReference>
<comment type="function">
    <text evidence="10">Cell wall formation. Catalyzes the transfer of a GlcNAc subunit on undecaprenyl-pyrophosphoryl-MurNAc-pentapeptide (lipid intermediate I) to form undecaprenyl-pyrophosphoryl-MurNAc-(pentapeptide)GlcNAc (lipid intermediate II).</text>
</comment>
<comment type="similarity">
    <text evidence="10">Belongs to the glycosyltransferase 28 family. MurG subfamily.</text>
</comment>
<evidence type="ECO:0000259" key="13">
    <source>
        <dbReference type="Pfam" id="PF04101"/>
    </source>
</evidence>
<evidence type="ECO:0000313" key="14">
    <source>
        <dbReference type="EMBL" id="OGD23518.1"/>
    </source>
</evidence>
<keyword evidence="11" id="KW-0812">Transmembrane</keyword>
<keyword evidence="9 10" id="KW-0961">Cell wall biogenesis/degradation</keyword>
<keyword evidence="1 10" id="KW-1003">Cell membrane</keyword>
<evidence type="ECO:0000256" key="10">
    <source>
        <dbReference type="HAMAP-Rule" id="MF_00033"/>
    </source>
</evidence>
<evidence type="ECO:0000256" key="5">
    <source>
        <dbReference type="ARBA" id="ARBA00022960"/>
    </source>
</evidence>
<dbReference type="HAMAP" id="MF_00033">
    <property type="entry name" value="MurG"/>
    <property type="match status" value="1"/>
</dbReference>
<feature type="domain" description="Glycosyltransferase family 28 N-terminal" evidence="12">
    <location>
        <begin position="3"/>
        <end position="149"/>
    </location>
</feature>
<dbReference type="GO" id="GO:0008360">
    <property type="term" value="P:regulation of cell shape"/>
    <property type="evidence" value="ECO:0007669"/>
    <property type="project" value="UniProtKB-KW"/>
</dbReference>
<evidence type="ECO:0000256" key="11">
    <source>
        <dbReference type="SAM" id="Phobius"/>
    </source>
</evidence>